<keyword evidence="1" id="KW-0547">Nucleotide-binding</keyword>
<gene>
    <name evidence="5" type="primary">pxpB</name>
    <name evidence="5" type="ORF">WKW80_17420</name>
</gene>
<dbReference type="RefSeq" id="WP_340364834.1">
    <property type="nucleotide sequence ID" value="NZ_JBBKZV010000010.1"/>
</dbReference>
<proteinExistence type="predicted"/>
<dbReference type="EMBL" id="JBBKZV010000010">
    <property type="protein sequence ID" value="MEJ8823796.1"/>
    <property type="molecule type" value="Genomic_DNA"/>
</dbReference>
<dbReference type="Gene3D" id="2.40.100.10">
    <property type="entry name" value="Cyclophilin-like"/>
    <property type="match status" value="1"/>
</dbReference>
<accession>A0ABU8W149</accession>
<dbReference type="Gene3D" id="3.30.1360.40">
    <property type="match status" value="1"/>
</dbReference>
<protein>
    <submittedName>
        <fullName evidence="5">5-oxoprolinase subunit PxpB</fullName>
        <ecNumber evidence="5">3.5.2.9</ecNumber>
    </submittedName>
</protein>
<keyword evidence="6" id="KW-1185">Reference proteome</keyword>
<dbReference type="InterPro" id="IPR003833">
    <property type="entry name" value="CT_C_D"/>
</dbReference>
<dbReference type="PANTHER" id="PTHR34698:SF2">
    <property type="entry name" value="5-OXOPROLINASE SUBUNIT B"/>
    <property type="match status" value="1"/>
</dbReference>
<evidence type="ECO:0000259" key="4">
    <source>
        <dbReference type="SMART" id="SM00796"/>
    </source>
</evidence>
<comment type="caution">
    <text evidence="5">The sequence shown here is derived from an EMBL/GenBank/DDBJ whole genome shotgun (WGS) entry which is preliminary data.</text>
</comment>
<feature type="domain" description="Carboxyltransferase" evidence="4">
    <location>
        <begin position="13"/>
        <end position="213"/>
    </location>
</feature>
<name>A0ABU8W149_9BURK</name>
<dbReference type="SMART" id="SM00796">
    <property type="entry name" value="AHS1"/>
    <property type="match status" value="1"/>
</dbReference>
<reference evidence="5 6" key="1">
    <citation type="submission" date="2024-03" db="EMBL/GenBank/DDBJ databases">
        <title>Novel species of the genus Variovorax.</title>
        <authorList>
            <person name="Liu Q."/>
            <person name="Xin Y.-H."/>
        </authorList>
    </citation>
    <scope>NUCLEOTIDE SEQUENCE [LARGE SCALE GENOMIC DNA]</scope>
    <source>
        <strain evidence="5 6">KACC 18501</strain>
    </source>
</reference>
<dbReference type="Proteomes" id="UP001363010">
    <property type="component" value="Unassembled WGS sequence"/>
</dbReference>
<dbReference type="GO" id="GO:0017168">
    <property type="term" value="F:5-oxoprolinase (ATP-hydrolyzing) activity"/>
    <property type="evidence" value="ECO:0007669"/>
    <property type="project" value="UniProtKB-EC"/>
</dbReference>
<evidence type="ECO:0000256" key="2">
    <source>
        <dbReference type="ARBA" id="ARBA00022801"/>
    </source>
</evidence>
<evidence type="ECO:0000256" key="1">
    <source>
        <dbReference type="ARBA" id="ARBA00022741"/>
    </source>
</evidence>
<evidence type="ECO:0000256" key="3">
    <source>
        <dbReference type="ARBA" id="ARBA00022840"/>
    </source>
</evidence>
<dbReference type="SUPFAM" id="SSF160467">
    <property type="entry name" value="PH0987 N-terminal domain-like"/>
    <property type="match status" value="1"/>
</dbReference>
<evidence type="ECO:0000313" key="5">
    <source>
        <dbReference type="EMBL" id="MEJ8823796.1"/>
    </source>
</evidence>
<dbReference type="InterPro" id="IPR029000">
    <property type="entry name" value="Cyclophilin-like_dom_sf"/>
</dbReference>
<dbReference type="PANTHER" id="PTHR34698">
    <property type="entry name" value="5-OXOPROLINASE SUBUNIT B"/>
    <property type="match status" value="1"/>
</dbReference>
<dbReference type="EC" id="3.5.2.9" evidence="5"/>
<keyword evidence="2 5" id="KW-0378">Hydrolase</keyword>
<dbReference type="NCBIfam" id="TIGR00370">
    <property type="entry name" value="5-oxoprolinase subunit PxpB"/>
    <property type="match status" value="1"/>
</dbReference>
<organism evidence="5 6">
    <name type="scientific">Variovorax humicola</name>
    <dbReference type="NCBI Taxonomy" id="1769758"/>
    <lineage>
        <taxon>Bacteria</taxon>
        <taxon>Pseudomonadati</taxon>
        <taxon>Pseudomonadota</taxon>
        <taxon>Betaproteobacteria</taxon>
        <taxon>Burkholderiales</taxon>
        <taxon>Comamonadaceae</taxon>
        <taxon>Variovorax</taxon>
    </lineage>
</organism>
<keyword evidence="3" id="KW-0067">ATP-binding</keyword>
<dbReference type="SUPFAM" id="SSF50891">
    <property type="entry name" value="Cyclophilin-like"/>
    <property type="match status" value="1"/>
</dbReference>
<evidence type="ECO:0000313" key="6">
    <source>
        <dbReference type="Proteomes" id="UP001363010"/>
    </source>
</evidence>
<dbReference type="Pfam" id="PF02682">
    <property type="entry name" value="CT_C_D"/>
    <property type="match status" value="1"/>
</dbReference>
<sequence length="250" mass="27221">MTERTDKEKDMDVRFLPAGDTAMVVEFGDRIDRALSTRVLALGAKLRAASLPGVIESVPTYRSLMVRYDPLQVDGASLERQLEGLLHGDAAAGTEARLWHVPACYEASHAPDLADVAQRTGLTTQEVVAMHTGTQFHIYMIGFVPGYPYMGDLPAALVLPRRADPRVRVPAGSIAIASNMTAIYPIESPGGWHLIGTTPVRLFDAQRERPALFGPGDKVRFEPVSASEFEDIRRASADGSYVLSSWSIAQ</sequence>
<dbReference type="InterPro" id="IPR010016">
    <property type="entry name" value="PxpB"/>
</dbReference>